<dbReference type="AlphaFoldDB" id="A0A964BQR5"/>
<gene>
    <name evidence="1" type="ORF">I4641_12090</name>
</gene>
<dbReference type="InterPro" id="IPR016780">
    <property type="entry name" value="UCP020893"/>
</dbReference>
<sequence length="173" mass="19206">MTINKSLSFPQAIEATQSLMNKINAGKLDETNIEKEVSSIVSTKNGGRGFFVTYLTSDMLLADRPSLGTINGLKSSIEIVSELLVKNLAMSSAMAIAHARNGDLDNVRGSQKVYRRTSNLIQQIKLDQIDQELEKLKTTISTGKGYYDDFIERWGYDVEQQEAIQKAIVDTLV</sequence>
<dbReference type="Proteomes" id="UP000729733">
    <property type="component" value="Unassembled WGS sequence"/>
</dbReference>
<dbReference type="RefSeq" id="WP_229640783.1">
    <property type="nucleotide sequence ID" value="NZ_JADWDC010000027.1"/>
</dbReference>
<accession>A0A964BQR5</accession>
<protein>
    <submittedName>
        <fullName evidence="1">Uncharacterized protein</fullName>
    </submittedName>
</protein>
<organism evidence="1 2">
    <name type="scientific">Waterburya agarophytonicola KI4</name>
    <dbReference type="NCBI Taxonomy" id="2874699"/>
    <lineage>
        <taxon>Bacteria</taxon>
        <taxon>Bacillati</taxon>
        <taxon>Cyanobacteriota</taxon>
        <taxon>Cyanophyceae</taxon>
        <taxon>Pleurocapsales</taxon>
        <taxon>Hyellaceae</taxon>
        <taxon>Waterburya</taxon>
        <taxon>Waterburya agarophytonicola</taxon>
    </lineage>
</organism>
<comment type="caution">
    <text evidence="1">The sequence shown here is derived from an EMBL/GenBank/DDBJ whole genome shotgun (WGS) entry which is preliminary data.</text>
</comment>
<name>A0A964BQR5_9CYAN</name>
<reference evidence="1" key="1">
    <citation type="journal article" date="2021" name="Antonie Van Leeuwenhoek">
        <title>Draft genome and description of Waterburya agarophytonicola gen. nov. sp. nov. (Pleurocapsales, Cyanobacteria): a seaweed symbiont.</title>
        <authorList>
            <person name="Bonthond G."/>
            <person name="Shalygin S."/>
            <person name="Bayer T."/>
            <person name="Weinberger F."/>
        </authorList>
    </citation>
    <scope>NUCLEOTIDE SEQUENCE</scope>
    <source>
        <strain evidence="1">KI4</strain>
    </source>
</reference>
<dbReference type="EMBL" id="JADWDC010000027">
    <property type="protein sequence ID" value="MCC0177720.1"/>
    <property type="molecule type" value="Genomic_DNA"/>
</dbReference>
<evidence type="ECO:0000313" key="1">
    <source>
        <dbReference type="EMBL" id="MCC0177720.1"/>
    </source>
</evidence>
<keyword evidence="2" id="KW-1185">Reference proteome</keyword>
<proteinExistence type="predicted"/>
<dbReference type="PIRSF" id="PIRSF020893">
    <property type="entry name" value="UCP020893"/>
    <property type="match status" value="1"/>
</dbReference>
<evidence type="ECO:0000313" key="2">
    <source>
        <dbReference type="Proteomes" id="UP000729733"/>
    </source>
</evidence>